<feature type="domain" description="LRAT" evidence="5">
    <location>
        <begin position="14"/>
        <end position="133"/>
    </location>
</feature>
<name>A0A6P3VLK0_CLUHA</name>
<keyword evidence="6" id="KW-1185">Reference proteome</keyword>
<dbReference type="Gene3D" id="3.90.1720.10">
    <property type="entry name" value="endopeptidase domain like (from Nostoc punctiforme)"/>
    <property type="match status" value="1"/>
</dbReference>
<evidence type="ECO:0000259" key="5">
    <source>
        <dbReference type="PROSITE" id="PS51934"/>
    </source>
</evidence>
<evidence type="ECO:0000256" key="1">
    <source>
        <dbReference type="ARBA" id="ARBA00007824"/>
    </source>
</evidence>
<dbReference type="GO" id="GO:0005737">
    <property type="term" value="C:cytoplasm"/>
    <property type="evidence" value="ECO:0007669"/>
    <property type="project" value="TreeGrafter"/>
</dbReference>
<accession>A0A6P3VLK0</accession>
<dbReference type="GO" id="GO:0070292">
    <property type="term" value="P:N-acylphosphatidylethanolamine metabolic process"/>
    <property type="evidence" value="ECO:0007669"/>
    <property type="project" value="TreeGrafter"/>
</dbReference>
<evidence type="ECO:0000256" key="2">
    <source>
        <dbReference type="ARBA" id="ARBA00022679"/>
    </source>
</evidence>
<dbReference type="GO" id="GO:0016410">
    <property type="term" value="F:N-acyltransferase activity"/>
    <property type="evidence" value="ECO:0007669"/>
    <property type="project" value="TreeGrafter"/>
</dbReference>
<evidence type="ECO:0000256" key="3">
    <source>
        <dbReference type="ARBA" id="ARBA00022801"/>
    </source>
</evidence>
<dbReference type="OrthoDB" id="421951at2759"/>
<comment type="similarity">
    <text evidence="1">Belongs to the H-rev107 family.</text>
</comment>
<proteinExistence type="inferred from homology"/>
<dbReference type="InterPro" id="IPR051496">
    <property type="entry name" value="H-rev107_PLA/AT"/>
</dbReference>
<evidence type="ECO:0000313" key="7">
    <source>
        <dbReference type="RefSeq" id="XP_012675123.2"/>
    </source>
</evidence>
<dbReference type="Pfam" id="PF04970">
    <property type="entry name" value="LRAT"/>
    <property type="match status" value="1"/>
</dbReference>
<dbReference type="PANTHER" id="PTHR13943">
    <property type="entry name" value="HRAS-LIKE SUPPRESSOR - RELATED"/>
    <property type="match status" value="1"/>
</dbReference>
<dbReference type="PANTHER" id="PTHR13943:SF31">
    <property type="entry name" value="PHOSPHOLIPASE A AND ACYLTRANSFERASE 3"/>
    <property type="match status" value="1"/>
</dbReference>
<dbReference type="Proteomes" id="UP000515152">
    <property type="component" value="Chromosome 21"/>
</dbReference>
<dbReference type="InterPro" id="IPR007053">
    <property type="entry name" value="LRAT_dom"/>
</dbReference>
<sequence length="143" mass="15826">MALDVSHAQEPGDMIEIQRAGYSHWALYIGNGYVIHLTGDGALKDAISGVFGSTGSVASVIAIVKKEKVKAVANDDKWSVHNHLDNEYETKSPDVIVKEAKKLVGQKIPYNLLTFNCEHFVTNLRYGIPDCRQNNGRDRVVLM</sequence>
<evidence type="ECO:0000256" key="4">
    <source>
        <dbReference type="ARBA" id="ARBA00023098"/>
    </source>
</evidence>
<protein>
    <submittedName>
        <fullName evidence="7">Phospholipase A and acyltransferase 4-like</fullName>
    </submittedName>
</protein>
<gene>
    <name evidence="7" type="primary">LOC105893281</name>
</gene>
<keyword evidence="2" id="KW-0808">Transferase</keyword>
<dbReference type="GeneID" id="105893281"/>
<dbReference type="PROSITE" id="PS51934">
    <property type="entry name" value="LRAT"/>
    <property type="match status" value="1"/>
</dbReference>
<evidence type="ECO:0000313" key="6">
    <source>
        <dbReference type="Proteomes" id="UP000515152"/>
    </source>
</evidence>
<dbReference type="GO" id="GO:0008970">
    <property type="term" value="F:phospholipase A1 activity"/>
    <property type="evidence" value="ECO:0007669"/>
    <property type="project" value="TreeGrafter"/>
</dbReference>
<keyword evidence="4" id="KW-0443">Lipid metabolism</keyword>
<dbReference type="AlphaFoldDB" id="A0A6P3VLK0"/>
<organism evidence="6 7">
    <name type="scientific">Clupea harengus</name>
    <name type="common">Atlantic herring</name>
    <dbReference type="NCBI Taxonomy" id="7950"/>
    <lineage>
        <taxon>Eukaryota</taxon>
        <taxon>Metazoa</taxon>
        <taxon>Chordata</taxon>
        <taxon>Craniata</taxon>
        <taxon>Vertebrata</taxon>
        <taxon>Euteleostomi</taxon>
        <taxon>Actinopterygii</taxon>
        <taxon>Neopterygii</taxon>
        <taxon>Teleostei</taxon>
        <taxon>Clupei</taxon>
        <taxon>Clupeiformes</taxon>
        <taxon>Clupeoidei</taxon>
        <taxon>Clupeidae</taxon>
        <taxon>Clupea</taxon>
    </lineage>
</organism>
<dbReference type="RefSeq" id="XP_012675123.2">
    <property type="nucleotide sequence ID" value="XM_012819669.2"/>
</dbReference>
<dbReference type="GO" id="GO:0004623">
    <property type="term" value="F:phospholipase A2 activity"/>
    <property type="evidence" value="ECO:0007669"/>
    <property type="project" value="TreeGrafter"/>
</dbReference>
<reference evidence="7" key="1">
    <citation type="submission" date="2025-08" db="UniProtKB">
        <authorList>
            <consortium name="RefSeq"/>
        </authorList>
    </citation>
    <scope>IDENTIFICATION</scope>
</reference>
<dbReference type="KEGG" id="char:105893281"/>
<keyword evidence="3" id="KW-0378">Hydrolase</keyword>